<dbReference type="Pfam" id="PF02836">
    <property type="entry name" value="Glyco_hydro_2_C"/>
    <property type="match status" value="1"/>
</dbReference>
<feature type="domain" description="Glycoside hydrolase family 2 catalytic" evidence="7">
    <location>
        <begin position="316"/>
        <end position="437"/>
    </location>
</feature>
<organism evidence="9 10">
    <name type="scientific">Alistipes dispar</name>
    <dbReference type="NCBI Taxonomy" id="2585119"/>
    <lineage>
        <taxon>Bacteria</taxon>
        <taxon>Pseudomonadati</taxon>
        <taxon>Bacteroidota</taxon>
        <taxon>Bacteroidia</taxon>
        <taxon>Bacteroidales</taxon>
        <taxon>Rikenellaceae</taxon>
        <taxon>Alistipes</taxon>
    </lineage>
</organism>
<comment type="catalytic activity">
    <reaction evidence="1">
        <text>Hydrolysis of terminal non-reducing beta-D-galactose residues in beta-D-galactosides.</text>
        <dbReference type="EC" id="3.2.1.23"/>
    </reaction>
</comment>
<keyword evidence="6" id="KW-0732">Signal</keyword>
<dbReference type="GO" id="GO:0005990">
    <property type="term" value="P:lactose catabolic process"/>
    <property type="evidence" value="ECO:0007669"/>
    <property type="project" value="TreeGrafter"/>
</dbReference>
<keyword evidence="10" id="KW-1185">Reference proteome</keyword>
<gene>
    <name evidence="9" type="ORF">A5CPEGH6_17830</name>
</gene>
<keyword evidence="4" id="KW-0378">Hydrolase</keyword>
<accession>A0A4Y1X287</accession>
<dbReference type="Pfam" id="PF02837">
    <property type="entry name" value="Glyco_hydro_2_N"/>
    <property type="match status" value="1"/>
</dbReference>
<proteinExistence type="inferred from homology"/>
<comment type="similarity">
    <text evidence="2">Belongs to the glycosyl hydrolase 2 family.</text>
</comment>
<dbReference type="OrthoDB" id="9801077at2"/>
<feature type="domain" description="Glycosyl hydrolases family 2 sugar binding" evidence="8">
    <location>
        <begin position="63"/>
        <end position="140"/>
    </location>
</feature>
<dbReference type="InterPro" id="IPR006104">
    <property type="entry name" value="Glyco_hydro_2_N"/>
</dbReference>
<evidence type="ECO:0000256" key="4">
    <source>
        <dbReference type="ARBA" id="ARBA00022801"/>
    </source>
</evidence>
<dbReference type="PANTHER" id="PTHR46323">
    <property type="entry name" value="BETA-GALACTOSIDASE"/>
    <property type="match status" value="1"/>
</dbReference>
<dbReference type="EMBL" id="AP019736">
    <property type="protein sequence ID" value="BBL07145.1"/>
    <property type="molecule type" value="Genomic_DNA"/>
</dbReference>
<dbReference type="GO" id="GO:0004565">
    <property type="term" value="F:beta-galactosidase activity"/>
    <property type="evidence" value="ECO:0007669"/>
    <property type="project" value="UniProtKB-EC"/>
</dbReference>
<dbReference type="Gene3D" id="3.20.20.80">
    <property type="entry name" value="Glycosidases"/>
    <property type="match status" value="1"/>
</dbReference>
<evidence type="ECO:0000256" key="2">
    <source>
        <dbReference type="ARBA" id="ARBA00007401"/>
    </source>
</evidence>
<dbReference type="SUPFAM" id="SSF49785">
    <property type="entry name" value="Galactose-binding domain-like"/>
    <property type="match status" value="1"/>
</dbReference>
<name>A0A4Y1X287_9BACT</name>
<evidence type="ECO:0000259" key="7">
    <source>
        <dbReference type="Pfam" id="PF02836"/>
    </source>
</evidence>
<evidence type="ECO:0000256" key="6">
    <source>
        <dbReference type="SAM" id="SignalP"/>
    </source>
</evidence>
<dbReference type="GO" id="GO:0009341">
    <property type="term" value="C:beta-galactosidase complex"/>
    <property type="evidence" value="ECO:0007669"/>
    <property type="project" value="TreeGrafter"/>
</dbReference>
<dbReference type="KEGG" id="ada:A5CPEGH6_17830"/>
<evidence type="ECO:0000259" key="8">
    <source>
        <dbReference type="Pfam" id="PF02837"/>
    </source>
</evidence>
<evidence type="ECO:0000313" key="9">
    <source>
        <dbReference type="EMBL" id="BBL07145.1"/>
    </source>
</evidence>
<feature type="chain" id="PRO_5021231522" description="beta-galactosidase" evidence="6">
    <location>
        <begin position="20"/>
        <end position="445"/>
    </location>
</feature>
<dbReference type="SUPFAM" id="SSF51445">
    <property type="entry name" value="(Trans)glycosidases"/>
    <property type="match status" value="1"/>
</dbReference>
<dbReference type="InterPro" id="IPR006103">
    <property type="entry name" value="Glyco_hydro_2_cat"/>
</dbReference>
<evidence type="ECO:0000313" key="10">
    <source>
        <dbReference type="Proteomes" id="UP000319374"/>
    </source>
</evidence>
<feature type="signal peptide" evidence="6">
    <location>
        <begin position="1"/>
        <end position="19"/>
    </location>
</feature>
<reference evidence="10" key="1">
    <citation type="submission" date="2019-06" db="EMBL/GenBank/DDBJ databases">
        <title>Alistipes onderdonkii subsp. vulgaris subsp. nov., Alistipes dispar sp. nov. and Alistipes communis sp. nov., isolated from human faeces, and creation of Alistipes onderdonkii subsp. onderdonkii subsp. nov.</title>
        <authorList>
            <person name="Sakamoto M."/>
            <person name="Ikeyama N."/>
            <person name="Ogata Y."/>
            <person name="Suda W."/>
            <person name="Iino T."/>
            <person name="Hattori M."/>
            <person name="Ohkuma M."/>
        </authorList>
    </citation>
    <scope>NUCLEOTIDE SEQUENCE [LARGE SCALE GENOMIC DNA]</scope>
    <source>
        <strain evidence="10">5CPEGH6</strain>
    </source>
</reference>
<dbReference type="Proteomes" id="UP000319374">
    <property type="component" value="Chromosome"/>
</dbReference>
<dbReference type="Gene3D" id="2.60.120.260">
    <property type="entry name" value="Galactose-binding domain-like"/>
    <property type="match status" value="1"/>
</dbReference>
<dbReference type="InterPro" id="IPR050347">
    <property type="entry name" value="Bact_Beta-galactosidase"/>
</dbReference>
<dbReference type="AlphaFoldDB" id="A0A4Y1X287"/>
<evidence type="ECO:0000256" key="5">
    <source>
        <dbReference type="ARBA" id="ARBA00023295"/>
    </source>
</evidence>
<dbReference type="InterPro" id="IPR008979">
    <property type="entry name" value="Galactose-bd-like_sf"/>
</dbReference>
<dbReference type="InterPro" id="IPR017853">
    <property type="entry name" value="GH"/>
</dbReference>
<dbReference type="RefSeq" id="WP_141429195.1">
    <property type="nucleotide sequence ID" value="NZ_AP019736.1"/>
</dbReference>
<sequence>MKRTITTAALALSALAAAAQDYGESSAVRIDEAGRIHRTEVIPYDTRRDAEARNREAGGYYLAFSPRQMAAAGDMAVSGATLDIPYAWTDGVIYLHLENVGSAYSLWINDRPVAEVEDPATPAEFAVSPYIRQGANDIRLVLRPSATPQINPATPRREAFANSYLYYQNKRSIRDFEIALVPDSTRRFGVLELAIVAQNAFNYDEKVTVGYDIYSPQGKLLDFNMREVSIPGRSVDTVRFSPFIYGSYDNEWKAGGKTPPLYKVMLFTRRDGVYKEYMPLRIGFGRTELEEGRPMRLGRELQLVRASYNAAADPETTLAELKALKAQGKNTVCPDFPQPAWFYDLCDRTGLYVIDRAAIDAPERRDDRRVGGTPSNDPALADEYLERVRAMYYRSRNFTCVVAYDLGSPSGNGYNMYKAYEWLRSVEPSRPVIYGDADGEWNTDL</sequence>
<evidence type="ECO:0000256" key="3">
    <source>
        <dbReference type="ARBA" id="ARBA00012756"/>
    </source>
</evidence>
<dbReference type="EC" id="3.2.1.23" evidence="3"/>
<dbReference type="PANTHER" id="PTHR46323:SF2">
    <property type="entry name" value="BETA-GALACTOSIDASE"/>
    <property type="match status" value="1"/>
</dbReference>
<protein>
    <recommendedName>
        <fullName evidence="3">beta-galactosidase</fullName>
        <ecNumber evidence="3">3.2.1.23</ecNumber>
    </recommendedName>
</protein>
<evidence type="ECO:0000256" key="1">
    <source>
        <dbReference type="ARBA" id="ARBA00001412"/>
    </source>
</evidence>
<dbReference type="GeneID" id="98673769"/>
<keyword evidence="5" id="KW-0326">Glycosidase</keyword>